<proteinExistence type="predicted"/>
<dbReference type="EMBL" id="NAJM01000031">
    <property type="protein sequence ID" value="RVX69257.1"/>
    <property type="molecule type" value="Genomic_DNA"/>
</dbReference>
<evidence type="ECO:0000313" key="1">
    <source>
        <dbReference type="EMBL" id="RVX69257.1"/>
    </source>
</evidence>
<comment type="caution">
    <text evidence="1">The sequence shown here is derived from an EMBL/GenBank/DDBJ whole genome shotgun (WGS) entry which is preliminary data.</text>
</comment>
<reference evidence="1 2" key="1">
    <citation type="submission" date="2017-03" db="EMBL/GenBank/DDBJ databases">
        <title>Genomes of endolithic fungi from Antarctica.</title>
        <authorList>
            <person name="Coleine C."/>
            <person name="Masonjones S."/>
            <person name="Stajich J.E."/>
        </authorList>
    </citation>
    <scope>NUCLEOTIDE SEQUENCE [LARGE SCALE GENOMIC DNA]</scope>
    <source>
        <strain evidence="1 2">CCFEE 6314</strain>
    </source>
</reference>
<dbReference type="Proteomes" id="UP000288859">
    <property type="component" value="Unassembled WGS sequence"/>
</dbReference>
<gene>
    <name evidence="1" type="ORF">B0A52_07233</name>
</gene>
<organism evidence="1 2">
    <name type="scientific">Exophiala mesophila</name>
    <name type="common">Black yeast-like fungus</name>
    <dbReference type="NCBI Taxonomy" id="212818"/>
    <lineage>
        <taxon>Eukaryota</taxon>
        <taxon>Fungi</taxon>
        <taxon>Dikarya</taxon>
        <taxon>Ascomycota</taxon>
        <taxon>Pezizomycotina</taxon>
        <taxon>Eurotiomycetes</taxon>
        <taxon>Chaetothyriomycetidae</taxon>
        <taxon>Chaetothyriales</taxon>
        <taxon>Herpotrichiellaceae</taxon>
        <taxon>Exophiala</taxon>
    </lineage>
</organism>
<sequence>MCYLEDVFHGQCGHWSEEARVYHRCAAAGTQPLCFNKKTCGSLNEDSLYVIFFEAEESTDKDAGRSIRFLIQSHGFPNVDKIVSKDSADRHEWSIVRASVDKSEIKTYALSRPIGSMEADTSRFVPKTMAMFVRYDRQETKVAELWEEAERTRGDE</sequence>
<accession>A0A438N0M8</accession>
<protein>
    <submittedName>
        <fullName evidence="1">Uncharacterized protein</fullName>
    </submittedName>
</protein>
<name>A0A438N0M8_EXOME</name>
<dbReference type="AlphaFoldDB" id="A0A438N0M8"/>
<evidence type="ECO:0000313" key="2">
    <source>
        <dbReference type="Proteomes" id="UP000288859"/>
    </source>
</evidence>
<dbReference type="OrthoDB" id="10543234at2759"/>